<dbReference type="SUPFAM" id="SSF160246">
    <property type="entry name" value="EspE N-terminal domain-like"/>
    <property type="match status" value="1"/>
</dbReference>
<evidence type="ECO:0000313" key="7">
    <source>
        <dbReference type="Proteomes" id="UP000321234"/>
    </source>
</evidence>
<accession>A0A5C8ZDL3</accession>
<dbReference type="InterPro" id="IPR037257">
    <property type="entry name" value="T2SS_E_N_sf"/>
</dbReference>
<dbReference type="GO" id="GO:0005524">
    <property type="term" value="F:ATP binding"/>
    <property type="evidence" value="ECO:0007669"/>
    <property type="project" value="UniProtKB-KW"/>
</dbReference>
<evidence type="ECO:0000256" key="2">
    <source>
        <dbReference type="ARBA" id="ARBA00022741"/>
    </source>
</evidence>
<keyword evidence="3" id="KW-0067">ATP-binding</keyword>
<dbReference type="InterPro" id="IPR007831">
    <property type="entry name" value="T2SS_GspE_N"/>
</dbReference>
<dbReference type="InterPro" id="IPR027417">
    <property type="entry name" value="P-loop_NTPase"/>
</dbReference>
<evidence type="ECO:0000256" key="4">
    <source>
        <dbReference type="SAM" id="MobiDB-lite"/>
    </source>
</evidence>
<protein>
    <submittedName>
        <fullName evidence="6">Type II/IV secretion system protein</fullName>
    </submittedName>
</protein>
<dbReference type="EMBL" id="VKAC01000009">
    <property type="protein sequence ID" value="TXR55379.1"/>
    <property type="molecule type" value="Genomic_DNA"/>
</dbReference>
<evidence type="ECO:0000313" key="6">
    <source>
        <dbReference type="EMBL" id="TXR55379.1"/>
    </source>
</evidence>
<dbReference type="SMART" id="SM00382">
    <property type="entry name" value="AAA"/>
    <property type="match status" value="1"/>
</dbReference>
<evidence type="ECO:0000259" key="5">
    <source>
        <dbReference type="PROSITE" id="PS00662"/>
    </source>
</evidence>
<dbReference type="Pfam" id="PF00437">
    <property type="entry name" value="T2SSE"/>
    <property type="match status" value="1"/>
</dbReference>
<proteinExistence type="inferred from homology"/>
<dbReference type="Gene3D" id="3.30.450.90">
    <property type="match status" value="1"/>
</dbReference>
<dbReference type="Pfam" id="PF05157">
    <property type="entry name" value="MshEN"/>
    <property type="match status" value="1"/>
</dbReference>
<feature type="region of interest" description="Disordered" evidence="4">
    <location>
        <begin position="630"/>
        <end position="656"/>
    </location>
</feature>
<reference evidence="6 7" key="1">
    <citation type="submission" date="2019-07" db="EMBL/GenBank/DDBJ databases">
        <title>Quadrisphaera sp. strain DD2A genome sequencing and assembly.</title>
        <authorList>
            <person name="Kim I."/>
        </authorList>
    </citation>
    <scope>NUCLEOTIDE SEQUENCE [LARGE SCALE GENOMIC DNA]</scope>
    <source>
        <strain evidence="6 7">DD2A</strain>
    </source>
</reference>
<dbReference type="PANTHER" id="PTHR30258">
    <property type="entry name" value="TYPE II SECRETION SYSTEM PROTEIN GSPE-RELATED"/>
    <property type="match status" value="1"/>
</dbReference>
<dbReference type="Proteomes" id="UP000321234">
    <property type="component" value="Unassembled WGS sequence"/>
</dbReference>
<dbReference type="Gene3D" id="3.40.50.300">
    <property type="entry name" value="P-loop containing nucleotide triphosphate hydrolases"/>
    <property type="match status" value="1"/>
</dbReference>
<dbReference type="SUPFAM" id="SSF52540">
    <property type="entry name" value="P-loop containing nucleoside triphosphate hydrolases"/>
    <property type="match status" value="1"/>
</dbReference>
<gene>
    <name evidence="6" type="ORF">FMM08_15205</name>
</gene>
<sequence>MQRRRLGDVLVDAGVLTPEQLSEVLASQQSATGRRRKLGELLVESGIADERTIARALADQLGLTVADLSRMAVDPEVVRTLPRQVAERTRVVPLERTSSGLVVAVADPTNVLALDDVRLHTGSTDLVVTVATESQVREQLARAWSLGQDRSTASAVEESGVDLDASLGSLASMEADAAVNDDDSPVVKLVNRILSDAVTARASDIHVETQRDELRVRFRVDGVLREVMSASKRVAGPVISRIKIMSGLDIAERRVPQDGRSRVTVDGVAFDCRVSTLPTLHGEKVVIRLLTRGDAVPDLDSLGFEPEQLEVFRRALSVPQGLVLITGPTGSGKTNTLYSALAEVLSPEKNIITLEDPVEVQLPGITQVQVSTKSGLTFQAGLRSVLRQDPDIVLVGEVRDSETAELALKASLTGHLVLTTLHTNSAVAALTRLVDMGVQPFLVASSLTAAIAQRLVRKPCAACAVAYEPSAEVLRALGLHASGLVGATPRKGTGCPDCGGTGYNGRTAVFEVLEVDADLRRVLVADPREASVGEAAAQRGMQSLRDSAVSKALAGQTTFEEVLRVTASDDAAPTSCRACDRTLEEGMVACPFCGTAQQPAGCASCQRPLRQEWSCCPWCAAPVAGRALRPVGPQPLPDPAPSARVPHQEAAPQRWA</sequence>
<comment type="caution">
    <text evidence="6">The sequence shown here is derived from an EMBL/GenBank/DDBJ whole genome shotgun (WGS) entry which is preliminary data.</text>
</comment>
<dbReference type="InterPro" id="IPR003593">
    <property type="entry name" value="AAA+_ATPase"/>
</dbReference>
<dbReference type="GO" id="GO:0005886">
    <property type="term" value="C:plasma membrane"/>
    <property type="evidence" value="ECO:0007669"/>
    <property type="project" value="TreeGrafter"/>
</dbReference>
<dbReference type="PANTHER" id="PTHR30258:SF3">
    <property type="entry name" value="SLL1921 PROTEIN"/>
    <property type="match status" value="1"/>
</dbReference>
<dbReference type="FunFam" id="3.40.50.300:FF:000398">
    <property type="entry name" value="Type IV pilus assembly ATPase PilB"/>
    <property type="match status" value="1"/>
</dbReference>
<evidence type="ECO:0000256" key="1">
    <source>
        <dbReference type="ARBA" id="ARBA00006611"/>
    </source>
</evidence>
<keyword evidence="7" id="KW-1185">Reference proteome</keyword>
<name>A0A5C8ZDL3_9ACTN</name>
<dbReference type="OrthoDB" id="9805147at2"/>
<comment type="similarity">
    <text evidence="1">Belongs to the GSP E family.</text>
</comment>
<feature type="domain" description="Bacterial type II secretion system protein E" evidence="5">
    <location>
        <begin position="386"/>
        <end position="400"/>
    </location>
</feature>
<organism evidence="6 7">
    <name type="scientific">Quadrisphaera setariae</name>
    <dbReference type="NCBI Taxonomy" id="2593304"/>
    <lineage>
        <taxon>Bacteria</taxon>
        <taxon>Bacillati</taxon>
        <taxon>Actinomycetota</taxon>
        <taxon>Actinomycetes</taxon>
        <taxon>Kineosporiales</taxon>
        <taxon>Kineosporiaceae</taxon>
        <taxon>Quadrisphaera</taxon>
    </lineage>
</organism>
<dbReference type="InterPro" id="IPR001482">
    <property type="entry name" value="T2SS/T4SS_dom"/>
</dbReference>
<dbReference type="AlphaFoldDB" id="A0A5C8ZDL3"/>
<dbReference type="GO" id="GO:0016887">
    <property type="term" value="F:ATP hydrolysis activity"/>
    <property type="evidence" value="ECO:0007669"/>
    <property type="project" value="TreeGrafter"/>
</dbReference>
<dbReference type="Gene3D" id="3.30.300.160">
    <property type="entry name" value="Type II secretion system, protein E, N-terminal domain"/>
    <property type="match status" value="1"/>
</dbReference>
<evidence type="ECO:0000256" key="3">
    <source>
        <dbReference type="ARBA" id="ARBA00022840"/>
    </source>
</evidence>
<keyword evidence="2" id="KW-0547">Nucleotide-binding</keyword>
<dbReference type="PROSITE" id="PS00662">
    <property type="entry name" value="T2SP_E"/>
    <property type="match status" value="1"/>
</dbReference>
<dbReference type="FunFam" id="3.30.450.90:FF:000001">
    <property type="entry name" value="Type II secretion system ATPase GspE"/>
    <property type="match status" value="1"/>
</dbReference>
<dbReference type="CDD" id="cd01129">
    <property type="entry name" value="PulE-GspE-like"/>
    <property type="match status" value="1"/>
</dbReference>